<name>A0A016X2E3_9BILA</name>
<accession>A0A016X2E3</accession>
<dbReference type="AlphaFoldDB" id="A0A016X2E3"/>
<dbReference type="EMBL" id="JARK01000011">
    <property type="protein sequence ID" value="EYC46006.1"/>
    <property type="molecule type" value="Genomic_DNA"/>
</dbReference>
<reference evidence="2" key="1">
    <citation type="journal article" date="2015" name="Nat. Genet.">
        <title>The genome and transcriptome of the zoonotic hookworm Ancylostoma ceylanicum identify infection-specific gene families.</title>
        <authorList>
            <person name="Schwarz E.M."/>
            <person name="Hu Y."/>
            <person name="Antoshechkin I."/>
            <person name="Miller M.M."/>
            <person name="Sternberg P.W."/>
            <person name="Aroian R.V."/>
        </authorList>
    </citation>
    <scope>NUCLEOTIDE SEQUENCE</scope>
    <source>
        <strain evidence="2">HY135</strain>
    </source>
</reference>
<dbReference type="Proteomes" id="UP000024635">
    <property type="component" value="Unassembled WGS sequence"/>
</dbReference>
<sequence>MFFALFFVPTAPGRYHVYIKTMAMSVPANDDAAAVIFENSDYSHDYDMHLDRMSDISDEFPPENQR</sequence>
<gene>
    <name evidence="1" type="primary">Acey_s0411.g960</name>
    <name evidence="1" type="ORF">Y032_0411g960</name>
</gene>
<evidence type="ECO:0000313" key="2">
    <source>
        <dbReference type="Proteomes" id="UP000024635"/>
    </source>
</evidence>
<organism evidence="1 2">
    <name type="scientific">Ancylostoma ceylanicum</name>
    <dbReference type="NCBI Taxonomy" id="53326"/>
    <lineage>
        <taxon>Eukaryota</taxon>
        <taxon>Metazoa</taxon>
        <taxon>Ecdysozoa</taxon>
        <taxon>Nematoda</taxon>
        <taxon>Chromadorea</taxon>
        <taxon>Rhabditida</taxon>
        <taxon>Rhabditina</taxon>
        <taxon>Rhabditomorpha</taxon>
        <taxon>Strongyloidea</taxon>
        <taxon>Ancylostomatidae</taxon>
        <taxon>Ancylostomatinae</taxon>
        <taxon>Ancylostoma</taxon>
    </lineage>
</organism>
<comment type="caution">
    <text evidence="1">The sequence shown here is derived from an EMBL/GenBank/DDBJ whole genome shotgun (WGS) entry which is preliminary data.</text>
</comment>
<evidence type="ECO:0000313" key="1">
    <source>
        <dbReference type="EMBL" id="EYC46006.1"/>
    </source>
</evidence>
<proteinExistence type="predicted"/>
<protein>
    <submittedName>
        <fullName evidence="1">Uncharacterized protein</fullName>
    </submittedName>
</protein>
<keyword evidence="2" id="KW-1185">Reference proteome</keyword>